<sequence>MPETAERPDRPLEEIEKDFADLVASRLPVWIAREKFELLWDETNLVAARLVFTTEGESYISLLKRMHETFESRYAEVPAETTLAGQRS</sequence>
<organism evidence="1 2">
    <name type="scientific">Paraburkholderia ultramafica</name>
    <dbReference type="NCBI Taxonomy" id="1544867"/>
    <lineage>
        <taxon>Bacteria</taxon>
        <taxon>Pseudomonadati</taxon>
        <taxon>Pseudomonadota</taxon>
        <taxon>Betaproteobacteria</taxon>
        <taxon>Burkholderiales</taxon>
        <taxon>Burkholderiaceae</taxon>
        <taxon>Paraburkholderia</taxon>
    </lineage>
</organism>
<keyword evidence="2" id="KW-1185">Reference proteome</keyword>
<protein>
    <submittedName>
        <fullName evidence="1">Uncharacterized protein</fullName>
    </submittedName>
</protein>
<reference evidence="1 2" key="1">
    <citation type="submission" date="2020-04" db="EMBL/GenBank/DDBJ databases">
        <authorList>
            <person name="De Canck E."/>
        </authorList>
    </citation>
    <scope>NUCLEOTIDE SEQUENCE [LARGE SCALE GENOMIC DNA]</scope>
    <source>
        <strain evidence="1 2">LMG 28614</strain>
    </source>
</reference>
<name>A0A6S7BE77_9BURK</name>
<dbReference type="Proteomes" id="UP000494365">
    <property type="component" value="Unassembled WGS sequence"/>
</dbReference>
<evidence type="ECO:0000313" key="1">
    <source>
        <dbReference type="EMBL" id="CAB3797063.1"/>
    </source>
</evidence>
<accession>A0A6S7BE77</accession>
<dbReference type="EMBL" id="CADIKK010000022">
    <property type="protein sequence ID" value="CAB3797063.1"/>
    <property type="molecule type" value="Genomic_DNA"/>
</dbReference>
<evidence type="ECO:0000313" key="2">
    <source>
        <dbReference type="Proteomes" id="UP000494365"/>
    </source>
</evidence>
<proteinExistence type="predicted"/>
<gene>
    <name evidence="1" type="ORF">LMG28614_04491</name>
</gene>
<dbReference type="AlphaFoldDB" id="A0A6S7BE77"/>